<organism evidence="1 2">
    <name type="scientific">Microbotryum saponariae</name>
    <dbReference type="NCBI Taxonomy" id="289078"/>
    <lineage>
        <taxon>Eukaryota</taxon>
        <taxon>Fungi</taxon>
        <taxon>Dikarya</taxon>
        <taxon>Basidiomycota</taxon>
        <taxon>Pucciniomycotina</taxon>
        <taxon>Microbotryomycetes</taxon>
        <taxon>Microbotryales</taxon>
        <taxon>Microbotryaceae</taxon>
        <taxon>Microbotryum</taxon>
    </lineage>
</organism>
<reference evidence="2" key="1">
    <citation type="submission" date="2016-10" db="EMBL/GenBank/DDBJ databases">
        <authorList>
            <person name="Jeantristanb JTB J.-T."/>
            <person name="Ricardo R."/>
        </authorList>
    </citation>
    <scope>NUCLEOTIDE SEQUENCE [LARGE SCALE GENOMIC DNA]</scope>
</reference>
<name>A0A2X0LMN4_9BASI</name>
<proteinExistence type="predicted"/>
<dbReference type="Proteomes" id="UP000249723">
    <property type="component" value="Unassembled WGS sequence"/>
</dbReference>
<protein>
    <submittedName>
        <fullName evidence="1">BZ3500_MvSof-1268-A1-R1_Chr5-3g08316 protein</fullName>
    </submittedName>
</protein>
<accession>A0A2X0LMN4</accession>
<gene>
    <name evidence="1" type="ORF">BZ3500_MVSOF-1268-A1-R1_CHR5-3G08316</name>
</gene>
<evidence type="ECO:0000313" key="1">
    <source>
        <dbReference type="EMBL" id="SCZ92070.1"/>
    </source>
</evidence>
<evidence type="ECO:0000313" key="2">
    <source>
        <dbReference type="Proteomes" id="UP000249723"/>
    </source>
</evidence>
<sequence length="287" mass="32136">MSSYPHLPQTMLQYPGPDIFSEPNYKTLAGYPQTTANHVATDPKLRMPSGAMRCDSTRKDLVEEYFNFLDANRARELYHAKVHEILGSSLRLLSYSWKKEAAVLNFWIHLISSVFQPLAEVVLTQVLAERNDPRQDCLVHPIHVEPAIPELTSGQSGDLDILLRSGKYIWSAFSMELKADSVMHSIAYPSRLRTIHAAPRFRLEDARRVKLDPTGTSSAAIALLTKGCLHADHASTQHSKKADPTNKQQEANPVNVVYFLAAGARLSMIGQLGARTVPPCYVIRYRK</sequence>
<dbReference type="EMBL" id="FMWP01000017">
    <property type="protein sequence ID" value="SCZ92070.1"/>
    <property type="molecule type" value="Genomic_DNA"/>
</dbReference>
<keyword evidence="2" id="KW-1185">Reference proteome</keyword>
<dbReference type="AlphaFoldDB" id="A0A2X0LMN4"/>